<keyword evidence="4" id="KW-1185">Reference proteome</keyword>
<reference evidence="3" key="1">
    <citation type="submission" date="2023-06" db="EMBL/GenBank/DDBJ databases">
        <title>Draft genome sequence of Nocardioides sp. SOB72.</title>
        <authorList>
            <person name="Zhang G."/>
        </authorList>
    </citation>
    <scope>NUCLEOTIDE SEQUENCE</scope>
    <source>
        <strain evidence="3">SOB72</strain>
    </source>
</reference>
<comment type="caution">
    <text evidence="3">The sequence shown here is derived from an EMBL/GenBank/DDBJ whole genome shotgun (WGS) entry which is preliminary data.</text>
</comment>
<gene>
    <name evidence="3" type="ORF">QWY29_14670</name>
</gene>
<dbReference type="EMBL" id="JAUHJR010000006">
    <property type="protein sequence ID" value="MDN4162608.1"/>
    <property type="molecule type" value="Genomic_DNA"/>
</dbReference>
<protein>
    <recommendedName>
        <fullName evidence="2">Copper homeostasis protein cutC homolog</fullName>
    </recommendedName>
</protein>
<proteinExistence type="inferred from homology"/>
<evidence type="ECO:0000256" key="1">
    <source>
        <dbReference type="ARBA" id="ARBA00007768"/>
    </source>
</evidence>
<dbReference type="RefSeq" id="WP_300961769.1">
    <property type="nucleotide sequence ID" value="NZ_JAUHJR010000006.1"/>
</dbReference>
<evidence type="ECO:0000256" key="2">
    <source>
        <dbReference type="ARBA" id="ARBA00019014"/>
    </source>
</evidence>
<evidence type="ECO:0000313" key="3">
    <source>
        <dbReference type="EMBL" id="MDN4162608.1"/>
    </source>
</evidence>
<dbReference type="PANTHER" id="PTHR12598:SF0">
    <property type="entry name" value="COPPER HOMEOSTASIS PROTEIN CUTC HOMOLOG"/>
    <property type="match status" value="1"/>
</dbReference>
<organism evidence="3 4">
    <name type="scientific">Nocardioides abyssi</name>
    <dbReference type="NCBI Taxonomy" id="3058370"/>
    <lineage>
        <taxon>Bacteria</taxon>
        <taxon>Bacillati</taxon>
        <taxon>Actinomycetota</taxon>
        <taxon>Actinomycetes</taxon>
        <taxon>Propionibacteriales</taxon>
        <taxon>Nocardioidaceae</taxon>
        <taxon>Nocardioides</taxon>
    </lineage>
</organism>
<name>A0ABT8EWU5_9ACTN</name>
<dbReference type="Gene3D" id="3.20.20.380">
    <property type="entry name" value="Copper homeostasis (CutC) domain"/>
    <property type="match status" value="1"/>
</dbReference>
<evidence type="ECO:0000313" key="4">
    <source>
        <dbReference type="Proteomes" id="UP001168537"/>
    </source>
</evidence>
<accession>A0ABT8EWU5</accession>
<dbReference type="InterPro" id="IPR036822">
    <property type="entry name" value="CutC-like_dom_sf"/>
</dbReference>
<dbReference type="InterPro" id="IPR005627">
    <property type="entry name" value="CutC-like"/>
</dbReference>
<sequence length="231" mass="23978">MDTGGAARATVLEVAVAHERDVPGAAEGGADRLRLATPGGRSPEPALVSAVCRESSLPVLVDLRLTDSWTTTGAELARLVGLAADYAACGAAGYTVGFLDADLEVDVAVCTSLAEQLPDGLPWVFSEAFDATLDPRRSWRRVLGLPGLAGVRSAGSPQGMAVGYDDLLAVAADPAVARLVVAGGGLQAEQVPWLLRAGVRQLAVDTQVRPGASARSYVEAGHVRSWRRLLD</sequence>
<comment type="similarity">
    <text evidence="1">Belongs to the CutC family.</text>
</comment>
<dbReference type="Proteomes" id="UP001168537">
    <property type="component" value="Unassembled WGS sequence"/>
</dbReference>
<dbReference type="SUPFAM" id="SSF110395">
    <property type="entry name" value="CutC-like"/>
    <property type="match status" value="1"/>
</dbReference>
<dbReference type="Pfam" id="PF03932">
    <property type="entry name" value="CutC"/>
    <property type="match status" value="1"/>
</dbReference>
<dbReference type="PANTHER" id="PTHR12598">
    <property type="entry name" value="COPPER HOMEOSTASIS PROTEIN CUTC"/>
    <property type="match status" value="1"/>
</dbReference>